<dbReference type="Proteomes" id="UP000199541">
    <property type="component" value="Unassembled WGS sequence"/>
</dbReference>
<reference evidence="7 8" key="1">
    <citation type="submission" date="2016-10" db="EMBL/GenBank/DDBJ databases">
        <authorList>
            <person name="Varghese N."/>
            <person name="Submissions S."/>
        </authorList>
    </citation>
    <scope>NUCLEOTIDE SEQUENCE [LARGE SCALE GENOMIC DNA]</scope>
    <source>
        <strain evidence="7 8">DSM 24802</strain>
    </source>
</reference>
<keyword evidence="5 6" id="KW-0472">Membrane</keyword>
<keyword evidence="3 6" id="KW-0812">Transmembrane</keyword>
<dbReference type="InterPro" id="IPR005495">
    <property type="entry name" value="LptG/LptF_permease"/>
</dbReference>
<evidence type="ECO:0000313" key="8">
    <source>
        <dbReference type="Proteomes" id="UP000199541"/>
    </source>
</evidence>
<evidence type="ECO:0000256" key="2">
    <source>
        <dbReference type="ARBA" id="ARBA00022475"/>
    </source>
</evidence>
<dbReference type="Pfam" id="PF03739">
    <property type="entry name" value="LptF_LptG"/>
    <property type="match status" value="1"/>
</dbReference>
<protein>
    <submittedName>
        <fullName evidence="7">Lipopolysaccharide export system permease protein</fullName>
    </submittedName>
</protein>
<dbReference type="InterPro" id="IPR030922">
    <property type="entry name" value="LptF"/>
</dbReference>
<organism evidence="7 8">
    <name type="scientific">Allgaiera indica</name>
    <dbReference type="NCBI Taxonomy" id="765699"/>
    <lineage>
        <taxon>Bacteria</taxon>
        <taxon>Pseudomonadati</taxon>
        <taxon>Pseudomonadota</taxon>
        <taxon>Alphaproteobacteria</taxon>
        <taxon>Rhodobacterales</taxon>
        <taxon>Paracoccaceae</taxon>
        <taxon>Allgaiera</taxon>
    </lineage>
</organism>
<gene>
    <name evidence="7" type="ORF">SAMN05444006_12217</name>
</gene>
<sequence length="379" mass="41632">MSRFDRYMLSQLMALFGFFSLILVLVYWVNRAVLLFDRLIGNGQTALVFFEFTALTLPNVIRMVLPVSAFAASVYVANRLGNESELVVAQSAGMSSFRLARGALAFGVIVALLMAVLVHVLVPASRTVMAERQAEMSANVSARFLTEGKFLHPAEGVTLFIRHITPGGELQGLFLSDARTKGSRTTYTAQRALLVKTNGHPKLVMFDGMVQRLDLQDRRLSTTTFKDFTYDISGLISDTRSPTVSLHALSTWALLHPTPTRIKTTGEPASAFLYEANSRIAEPLNGLAAALLGFAALLIGGFSRFGAWRHILFAIALLIVMQLLINGAANLAEKNPDLWILAYVAPAYGLLTSGMLLWWSQRTRRRPRETGPRGQRAAA</sequence>
<proteinExistence type="predicted"/>
<evidence type="ECO:0000256" key="6">
    <source>
        <dbReference type="SAM" id="Phobius"/>
    </source>
</evidence>
<name>A0A1H3DBH7_9RHOB</name>
<feature type="transmembrane region" description="Helical" evidence="6">
    <location>
        <begin position="284"/>
        <end position="302"/>
    </location>
</feature>
<feature type="transmembrane region" description="Helical" evidence="6">
    <location>
        <begin position="99"/>
        <end position="122"/>
    </location>
</feature>
<accession>A0A1H3DBH7</accession>
<dbReference type="PANTHER" id="PTHR33529:SF6">
    <property type="entry name" value="YJGP_YJGQ FAMILY PERMEASE"/>
    <property type="match status" value="1"/>
</dbReference>
<evidence type="ECO:0000313" key="7">
    <source>
        <dbReference type="EMBL" id="SDX63029.1"/>
    </source>
</evidence>
<evidence type="ECO:0000256" key="3">
    <source>
        <dbReference type="ARBA" id="ARBA00022692"/>
    </source>
</evidence>
<feature type="transmembrane region" description="Helical" evidence="6">
    <location>
        <begin position="12"/>
        <end position="29"/>
    </location>
</feature>
<dbReference type="PANTHER" id="PTHR33529">
    <property type="entry name" value="SLR0882 PROTEIN-RELATED"/>
    <property type="match status" value="1"/>
</dbReference>
<keyword evidence="4 6" id="KW-1133">Transmembrane helix</keyword>
<evidence type="ECO:0000256" key="5">
    <source>
        <dbReference type="ARBA" id="ARBA00023136"/>
    </source>
</evidence>
<dbReference type="RefSeq" id="WP_035838367.1">
    <property type="nucleotide sequence ID" value="NZ_BNAB01000023.1"/>
</dbReference>
<keyword evidence="8" id="KW-1185">Reference proteome</keyword>
<keyword evidence="2" id="KW-1003">Cell membrane</keyword>
<feature type="transmembrane region" description="Helical" evidence="6">
    <location>
        <begin position="311"/>
        <end position="332"/>
    </location>
</feature>
<comment type="subcellular location">
    <subcellularLocation>
        <location evidence="1">Cell membrane</location>
        <topology evidence="1">Multi-pass membrane protein</topology>
    </subcellularLocation>
</comment>
<dbReference type="EMBL" id="FNOB01000022">
    <property type="protein sequence ID" value="SDX63029.1"/>
    <property type="molecule type" value="Genomic_DNA"/>
</dbReference>
<feature type="transmembrane region" description="Helical" evidence="6">
    <location>
        <begin position="338"/>
        <end position="359"/>
    </location>
</feature>
<evidence type="ECO:0000256" key="4">
    <source>
        <dbReference type="ARBA" id="ARBA00022989"/>
    </source>
</evidence>
<evidence type="ECO:0000256" key="1">
    <source>
        <dbReference type="ARBA" id="ARBA00004651"/>
    </source>
</evidence>
<dbReference type="NCBIfam" id="TIGR04407">
    <property type="entry name" value="LptF_YjgP"/>
    <property type="match status" value="1"/>
</dbReference>
<feature type="transmembrane region" description="Helical" evidence="6">
    <location>
        <begin position="60"/>
        <end position="78"/>
    </location>
</feature>
<comment type="caution">
    <text evidence="7">The sequence shown here is derived from an EMBL/GenBank/DDBJ whole genome shotgun (WGS) entry which is preliminary data.</text>
</comment>